<sequence length="203" mass="23005">MPQVENTLFKIDLSLLHAKSPVFRIVVPPVYGGRTRYTGFDDEHPFVLHETSAADFERLLWVLLPLSDLSKQPATIEAWLSILKLATRFQMDDVRDLAAAKLNSMAIDPVRKITIWEEYHLDPKMAVSSYVALCQRVEPLTLSMTMALGLKNFTRLAAARDIYHYTLGCLRCRRKITSKERQSLAQDAVNSAFLVPPITKSQS</sequence>
<gene>
    <name evidence="1" type="ORF">M378DRAFT_168493</name>
</gene>
<dbReference type="InParanoid" id="A0A0C2T0Z8"/>
<protein>
    <recommendedName>
        <fullName evidence="3">BTB domain-containing protein</fullName>
    </recommendedName>
</protein>
<dbReference type="OrthoDB" id="2367075at2759"/>
<evidence type="ECO:0000313" key="1">
    <source>
        <dbReference type="EMBL" id="KIL60094.1"/>
    </source>
</evidence>
<proteinExistence type="predicted"/>
<evidence type="ECO:0000313" key="2">
    <source>
        <dbReference type="Proteomes" id="UP000054549"/>
    </source>
</evidence>
<dbReference type="HOGENOM" id="CLU_047592_7_1_1"/>
<organism evidence="1 2">
    <name type="scientific">Amanita muscaria (strain Koide BX008)</name>
    <dbReference type="NCBI Taxonomy" id="946122"/>
    <lineage>
        <taxon>Eukaryota</taxon>
        <taxon>Fungi</taxon>
        <taxon>Dikarya</taxon>
        <taxon>Basidiomycota</taxon>
        <taxon>Agaricomycotina</taxon>
        <taxon>Agaricomycetes</taxon>
        <taxon>Agaricomycetidae</taxon>
        <taxon>Agaricales</taxon>
        <taxon>Pluteineae</taxon>
        <taxon>Amanitaceae</taxon>
        <taxon>Amanita</taxon>
    </lineage>
</organism>
<dbReference type="Proteomes" id="UP000054549">
    <property type="component" value="Unassembled WGS sequence"/>
</dbReference>
<dbReference type="EMBL" id="KN818304">
    <property type="protein sequence ID" value="KIL60094.1"/>
    <property type="molecule type" value="Genomic_DNA"/>
</dbReference>
<reference evidence="1 2" key="1">
    <citation type="submission" date="2014-04" db="EMBL/GenBank/DDBJ databases">
        <title>Evolutionary Origins and Diversification of the Mycorrhizal Mutualists.</title>
        <authorList>
            <consortium name="DOE Joint Genome Institute"/>
            <consortium name="Mycorrhizal Genomics Consortium"/>
            <person name="Kohler A."/>
            <person name="Kuo A."/>
            <person name="Nagy L.G."/>
            <person name="Floudas D."/>
            <person name="Copeland A."/>
            <person name="Barry K.W."/>
            <person name="Cichocki N."/>
            <person name="Veneault-Fourrey C."/>
            <person name="LaButti K."/>
            <person name="Lindquist E.A."/>
            <person name="Lipzen A."/>
            <person name="Lundell T."/>
            <person name="Morin E."/>
            <person name="Murat C."/>
            <person name="Riley R."/>
            <person name="Ohm R."/>
            <person name="Sun H."/>
            <person name="Tunlid A."/>
            <person name="Henrissat B."/>
            <person name="Grigoriev I.V."/>
            <person name="Hibbett D.S."/>
            <person name="Martin F."/>
        </authorList>
    </citation>
    <scope>NUCLEOTIDE SEQUENCE [LARGE SCALE GENOMIC DNA]</scope>
    <source>
        <strain evidence="1 2">Koide BX008</strain>
    </source>
</reference>
<accession>A0A0C2T0Z8</accession>
<name>A0A0C2T0Z8_AMAMK</name>
<evidence type="ECO:0008006" key="3">
    <source>
        <dbReference type="Google" id="ProtNLM"/>
    </source>
</evidence>
<dbReference type="STRING" id="946122.A0A0C2T0Z8"/>
<keyword evidence="2" id="KW-1185">Reference proteome</keyword>
<dbReference type="AlphaFoldDB" id="A0A0C2T0Z8"/>